<name>A0A5J6NJF6_SPOLI</name>
<evidence type="ECO:0000256" key="6">
    <source>
        <dbReference type="ARBA" id="ARBA00022989"/>
    </source>
</evidence>
<evidence type="ECO:0000256" key="8">
    <source>
        <dbReference type="ARBA" id="ARBA00023170"/>
    </source>
</evidence>
<keyword evidence="4 10" id="KW-0812">Transmembrane</keyword>
<protein>
    <recommendedName>
        <fullName evidence="10">Odorant receptor</fullName>
    </recommendedName>
</protein>
<evidence type="ECO:0000256" key="10">
    <source>
        <dbReference type="RuleBase" id="RU351113"/>
    </source>
</evidence>
<evidence type="ECO:0000256" key="4">
    <source>
        <dbReference type="ARBA" id="ARBA00022692"/>
    </source>
</evidence>
<gene>
    <name evidence="11" type="ORF">SPLIT_LOCUS9227</name>
</gene>
<evidence type="ECO:0000256" key="2">
    <source>
        <dbReference type="ARBA" id="ARBA00022475"/>
    </source>
</evidence>
<keyword evidence="7 10" id="KW-0472">Membrane</keyword>
<dbReference type="InterPro" id="IPR004117">
    <property type="entry name" value="7tm6_olfct_rcpt"/>
</dbReference>
<evidence type="ECO:0000256" key="3">
    <source>
        <dbReference type="ARBA" id="ARBA00022606"/>
    </source>
</evidence>
<dbReference type="EMBL" id="LR824561">
    <property type="protein sequence ID" value="CAH1643873.1"/>
    <property type="molecule type" value="Genomic_DNA"/>
</dbReference>
<dbReference type="Proteomes" id="UP001153321">
    <property type="component" value="Chromosome 30"/>
</dbReference>
<feature type="transmembrane region" description="Helical" evidence="10">
    <location>
        <begin position="35"/>
        <end position="58"/>
    </location>
</feature>
<evidence type="ECO:0000256" key="9">
    <source>
        <dbReference type="ARBA" id="ARBA00023224"/>
    </source>
</evidence>
<evidence type="ECO:0000256" key="7">
    <source>
        <dbReference type="ARBA" id="ARBA00023136"/>
    </source>
</evidence>
<dbReference type="AlphaFoldDB" id="A0A5J6NJF6"/>
<dbReference type="PANTHER" id="PTHR21137">
    <property type="entry name" value="ODORANT RECEPTOR"/>
    <property type="match status" value="1"/>
</dbReference>
<keyword evidence="9 10" id="KW-0807">Transducer</keyword>
<feature type="transmembrane region" description="Helical" evidence="10">
    <location>
        <begin position="188"/>
        <end position="210"/>
    </location>
</feature>
<comment type="subcellular location">
    <subcellularLocation>
        <location evidence="1 10">Cell membrane</location>
        <topology evidence="1 10">Multi-pass membrane protein</topology>
    </subcellularLocation>
</comment>
<keyword evidence="3 10" id="KW-0716">Sensory transduction</keyword>
<organism evidence="12">
    <name type="scientific">Spodoptera littoralis</name>
    <name type="common">Egyptian cotton leafworm</name>
    <dbReference type="NCBI Taxonomy" id="7109"/>
    <lineage>
        <taxon>Eukaryota</taxon>
        <taxon>Metazoa</taxon>
        <taxon>Ecdysozoa</taxon>
        <taxon>Arthropoda</taxon>
        <taxon>Hexapoda</taxon>
        <taxon>Insecta</taxon>
        <taxon>Pterygota</taxon>
        <taxon>Neoptera</taxon>
        <taxon>Endopterygota</taxon>
        <taxon>Lepidoptera</taxon>
        <taxon>Glossata</taxon>
        <taxon>Ditrysia</taxon>
        <taxon>Noctuoidea</taxon>
        <taxon>Noctuidae</taxon>
        <taxon>Amphipyrinae</taxon>
        <taxon>Spodoptera</taxon>
    </lineage>
</organism>
<feature type="transmembrane region" description="Helical" evidence="10">
    <location>
        <begin position="136"/>
        <end position="160"/>
    </location>
</feature>
<dbReference type="GO" id="GO:0004984">
    <property type="term" value="F:olfactory receptor activity"/>
    <property type="evidence" value="ECO:0007669"/>
    <property type="project" value="InterPro"/>
</dbReference>
<keyword evidence="2" id="KW-1003">Cell membrane</keyword>
<sequence>MTNQKDLDFENIFKITTTALHISGSHPSVPKDLKWALKFTILHGTFALGFVTVIYSIIYHDLKEQNFVQICKDCVVFVLFCVTSLQYCVLLIHQDNLVLLIKNINSDYEQMQNLSDKEKQLMDKYMNLGAKVCRHWFVLVLVTCLIFLIKSVGFMCYYYLINDIKYIPYYDIKYPEFIEERKNENFSVFLITYCLMFYFALYSVLIYVAYVPLGPVFMLHASGLLEVVKNRIDDLFSDSNPEKIREKLKDVVMKLQYIYSIVDDMKTIFRFGYEVSLKGTAVLLPVTFYAVLEAAKNGEISMEFISFIAGGIVISAVPCYYSDLLMEKGEAVRLSLYMCGWEQHYDRRTRTTLQLMLLRALRPIAIQTLFRTLCLDALTDLFQQSYGIFNLMNAMWS</sequence>
<feature type="transmembrane region" description="Helical" evidence="10">
    <location>
        <begin position="304"/>
        <end position="321"/>
    </location>
</feature>
<keyword evidence="13" id="KW-1185">Reference proteome</keyword>
<keyword evidence="5 10" id="KW-0552">Olfaction</keyword>
<dbReference type="Pfam" id="PF02949">
    <property type="entry name" value="7tm_6"/>
    <property type="match status" value="1"/>
</dbReference>
<evidence type="ECO:0000256" key="1">
    <source>
        <dbReference type="ARBA" id="ARBA00004651"/>
    </source>
</evidence>
<evidence type="ECO:0000313" key="11">
    <source>
        <dbReference type="EMBL" id="CAH1643873.1"/>
    </source>
</evidence>
<keyword evidence="8 10" id="KW-0675">Receptor</keyword>
<reference evidence="11" key="2">
    <citation type="submission" date="2022-02" db="EMBL/GenBank/DDBJ databases">
        <authorList>
            <person name="King R."/>
        </authorList>
    </citation>
    <scope>NUCLEOTIDE SEQUENCE</scope>
</reference>
<comment type="similarity">
    <text evidence="10">Belongs to the insect chemoreceptor superfamily. Heteromeric odorant receptor channel (TC 1.A.69) family.</text>
</comment>
<dbReference type="EMBL" id="MK614705">
    <property type="protein sequence ID" value="QEY02574.1"/>
    <property type="molecule type" value="mRNA"/>
</dbReference>
<dbReference type="GO" id="GO:0007165">
    <property type="term" value="P:signal transduction"/>
    <property type="evidence" value="ECO:0007669"/>
    <property type="project" value="UniProtKB-KW"/>
</dbReference>
<evidence type="ECO:0000256" key="5">
    <source>
        <dbReference type="ARBA" id="ARBA00022725"/>
    </source>
</evidence>
<dbReference type="PANTHER" id="PTHR21137:SF35">
    <property type="entry name" value="ODORANT RECEPTOR 19A-RELATED"/>
    <property type="match status" value="1"/>
</dbReference>
<reference evidence="12" key="1">
    <citation type="submission" date="2019-03" db="EMBL/GenBank/DDBJ databases">
        <authorList>
            <person name="Montagne N."/>
            <person name="Maria A."/>
            <person name="Jacquin-Joly E."/>
        </authorList>
    </citation>
    <scope>NUCLEOTIDE SEQUENCE</scope>
</reference>
<proteinExistence type="evidence at transcript level"/>
<evidence type="ECO:0000313" key="13">
    <source>
        <dbReference type="Proteomes" id="UP001153321"/>
    </source>
</evidence>
<comment type="caution">
    <text evidence="10">Lacks conserved residue(s) required for the propagation of feature annotation.</text>
</comment>
<dbReference type="GO" id="GO:0005886">
    <property type="term" value="C:plasma membrane"/>
    <property type="evidence" value="ECO:0007669"/>
    <property type="project" value="UniProtKB-SubCell"/>
</dbReference>
<feature type="transmembrane region" description="Helical" evidence="10">
    <location>
        <begin position="70"/>
        <end position="92"/>
    </location>
</feature>
<keyword evidence="6 10" id="KW-1133">Transmembrane helix</keyword>
<evidence type="ECO:0000313" key="12">
    <source>
        <dbReference type="EMBL" id="QEY02574.1"/>
    </source>
</evidence>
<dbReference type="GO" id="GO:0005549">
    <property type="term" value="F:odorant binding"/>
    <property type="evidence" value="ECO:0007669"/>
    <property type="project" value="InterPro"/>
</dbReference>
<accession>A0A5J6NJF6</accession>